<dbReference type="Pfam" id="PF08447">
    <property type="entry name" value="PAS_3"/>
    <property type="match status" value="1"/>
</dbReference>
<dbReference type="Pfam" id="PF02518">
    <property type="entry name" value="HATPase_c"/>
    <property type="match status" value="1"/>
</dbReference>
<feature type="domain" description="PAS" evidence="2">
    <location>
        <begin position="136"/>
        <end position="181"/>
    </location>
</feature>
<sequence length="1356" mass="154926">MPISTDLVNSQNADAQLVQQAFECSPNSIYIIDPTAMRFVNANQTALRSLGYTKEELLSKTPQDIDASFSNEVIAAGFDGIIKSKEQHASFPAVHRRKDGSTFEIEIYLSCFTNNNKTYILASAANTSVLKKTQEQLQFHATLFSSISDAVVATDARFCITSYNQHAREMFGWMEEEAIGKHAREWTNTIFSHAMQEQVQQQLFEKGSWKGEITTHKKNGDAFPAIISIGVLKDEDGKMTGTVSVIRDITETKQLEKQLKDFNEQSAQHIIHKTEELTNVFNRISDGFTALDADWNYTYINKKAAEIIGRDPSGMIGKNIWQEFPELVGTSLYHKYHKTMQDQQVFRTEEYVDIFQKWFEGVLYPSPQGLSVYFHDITDKKNAEQALAESELQYRTIVETVHEGIWQIDEKGNTAFVNNFMTALLGYTKEELINASMFQFMSEEAKQQAQKLVEERKKGIARQHEFTFIKKDGSPVYTLLQTVPLFKKSKYKGALVIVLDISERKMAEERNRFKANLLNTIGQAVIATDLQGIVTYWNKAAESIYGWSEAEAMDKNIIELTPAYQSRDLAMQIIEVLKQGNTWSGELEVRRKDETVFPVFVTHTPIYNEQGKLSGIIGVSSDITEYKRIEDRLRESKARYRRAQSHGKLGHWERDLITNQFFWSDEIYKIYGLNPETTKPDYHTFINAVHPDDRERLLREIALAISHSKYFDVFYRVVLKSGAIRYMHEVGEAIRDKSGQLVKLAGMVQDVTEQKRVEEALFLSQKNYRLLFEQNPVPLWMTDADTFAFIDINHAAVAQYGYSKDAFIGLNAKDLKVPEEHPFLQILKQRGKDIKRLEEVVQHRKKNGDIIYVKINANLITYNARAVWLAAGWDITQELLYRQSLQQKQQQLSLIFNSTENAMWLLKVEANNNFRILLVNEAFVNLGGVNKEDLLGRSVDEIFSANEYQNVYARYKACVESGAVQKFTNTLWMNNEEAIFDFTISPIKDERGNVTQLLGVSADITSQKRRERLLVESKEKYRALFEKSPLPHWIFDEETLRFLEVNLAAVKQYGYSREEFLSMSLLEIRPKKNALELAAMNKTNWPETMEFYSLHKKKSGELMKVQVTANSIWYGNKLARMAIVLDRTEQEKAKDALIATTQQLRELTSHLQDIREEERTNIAREIHDELGQQLTALKMDISWIGRKLTAGDENIRNKIKTAIELTDSTISAVRRIAAQLRPSMLDDLGLAEAIAWQSHEFSSRTGIVVSCSTGVPDDKFPPAISIAIFRIFQEALTNIARHANATEVLCNLQKKNNLLCLTVKDNGVGFDINGQAKRKTLGLLGMKERAIMLNGKYSIESRPGKGTTVSVEIPLR</sequence>
<dbReference type="PANTHER" id="PTHR44757">
    <property type="entry name" value="DIGUANYLATE CYCLASE DGCP"/>
    <property type="match status" value="1"/>
</dbReference>
<dbReference type="PROSITE" id="PS50113">
    <property type="entry name" value="PAC"/>
    <property type="match status" value="5"/>
</dbReference>
<feature type="domain" description="Histidine kinase" evidence="1">
    <location>
        <begin position="1268"/>
        <end position="1356"/>
    </location>
</feature>
<gene>
    <name evidence="4" type="ORF">FC093_07615</name>
</gene>
<comment type="caution">
    <text evidence="4">The sequence shown here is derived from an EMBL/GenBank/DDBJ whole genome shotgun (WGS) entry which is preliminary data.</text>
</comment>
<dbReference type="InterPro" id="IPR005467">
    <property type="entry name" value="His_kinase_dom"/>
</dbReference>
<protein>
    <submittedName>
        <fullName evidence="4">PAS domain S-box protein</fullName>
    </submittedName>
</protein>
<evidence type="ECO:0000313" key="5">
    <source>
        <dbReference type="Proteomes" id="UP000305848"/>
    </source>
</evidence>
<feature type="domain" description="PAS" evidence="2">
    <location>
        <begin position="764"/>
        <end position="844"/>
    </location>
</feature>
<dbReference type="InterPro" id="IPR003594">
    <property type="entry name" value="HATPase_dom"/>
</dbReference>
<evidence type="ECO:0000259" key="1">
    <source>
        <dbReference type="PROSITE" id="PS50109"/>
    </source>
</evidence>
<feature type="domain" description="PAS" evidence="2">
    <location>
        <begin position="390"/>
        <end position="455"/>
    </location>
</feature>
<dbReference type="Pfam" id="PF13188">
    <property type="entry name" value="PAS_8"/>
    <property type="match status" value="1"/>
</dbReference>
<dbReference type="Proteomes" id="UP000305848">
    <property type="component" value="Unassembled WGS sequence"/>
</dbReference>
<feature type="domain" description="PAC" evidence="3">
    <location>
        <begin position="209"/>
        <end position="261"/>
    </location>
</feature>
<dbReference type="InterPro" id="IPR011712">
    <property type="entry name" value="Sig_transdc_His_kin_sub3_dim/P"/>
</dbReference>
<dbReference type="GO" id="GO:0046983">
    <property type="term" value="F:protein dimerization activity"/>
    <property type="evidence" value="ECO:0007669"/>
    <property type="project" value="InterPro"/>
</dbReference>
<evidence type="ECO:0000259" key="3">
    <source>
        <dbReference type="PROSITE" id="PS50113"/>
    </source>
</evidence>
<dbReference type="InterPro" id="IPR035965">
    <property type="entry name" value="PAS-like_dom_sf"/>
</dbReference>
<keyword evidence="5" id="KW-1185">Reference proteome</keyword>
<feature type="domain" description="PAC" evidence="3">
    <location>
        <begin position="583"/>
        <end position="635"/>
    </location>
</feature>
<dbReference type="GO" id="GO:0000155">
    <property type="term" value="F:phosphorelay sensor kinase activity"/>
    <property type="evidence" value="ECO:0007669"/>
    <property type="project" value="InterPro"/>
</dbReference>
<dbReference type="Pfam" id="PF08448">
    <property type="entry name" value="PAS_4"/>
    <property type="match status" value="2"/>
</dbReference>
<dbReference type="InterPro" id="IPR001610">
    <property type="entry name" value="PAC"/>
</dbReference>
<dbReference type="SMART" id="SM00091">
    <property type="entry name" value="PAS"/>
    <property type="match status" value="9"/>
</dbReference>
<feature type="domain" description="PAS" evidence="2">
    <location>
        <begin position="510"/>
        <end position="580"/>
    </location>
</feature>
<dbReference type="PANTHER" id="PTHR44757:SF2">
    <property type="entry name" value="BIOFILM ARCHITECTURE MAINTENANCE PROTEIN MBAA"/>
    <property type="match status" value="1"/>
</dbReference>
<dbReference type="PROSITE" id="PS50109">
    <property type="entry name" value="HIS_KIN"/>
    <property type="match status" value="1"/>
</dbReference>
<dbReference type="GO" id="GO:0016020">
    <property type="term" value="C:membrane"/>
    <property type="evidence" value="ECO:0007669"/>
    <property type="project" value="InterPro"/>
</dbReference>
<dbReference type="InterPro" id="IPR052155">
    <property type="entry name" value="Biofilm_reg_signaling"/>
</dbReference>
<feature type="domain" description="PAS" evidence="2">
    <location>
        <begin position="662"/>
        <end position="708"/>
    </location>
</feature>
<dbReference type="Gene3D" id="1.20.5.1930">
    <property type="match status" value="1"/>
</dbReference>
<organism evidence="4 5">
    <name type="scientific">Ilyomonas limi</name>
    <dbReference type="NCBI Taxonomy" id="2575867"/>
    <lineage>
        <taxon>Bacteria</taxon>
        <taxon>Pseudomonadati</taxon>
        <taxon>Bacteroidota</taxon>
        <taxon>Chitinophagia</taxon>
        <taxon>Chitinophagales</taxon>
        <taxon>Chitinophagaceae</taxon>
        <taxon>Ilyomonas</taxon>
    </lineage>
</organism>
<dbReference type="InterPro" id="IPR000014">
    <property type="entry name" value="PAS"/>
</dbReference>
<dbReference type="InterPro" id="IPR000700">
    <property type="entry name" value="PAS-assoc_C"/>
</dbReference>
<dbReference type="EMBL" id="SZQL01000004">
    <property type="protein sequence ID" value="TKK69934.1"/>
    <property type="molecule type" value="Genomic_DNA"/>
</dbReference>
<dbReference type="RefSeq" id="WP_137261156.1">
    <property type="nucleotide sequence ID" value="NZ_SZQL01000004.1"/>
</dbReference>
<evidence type="ECO:0000313" key="4">
    <source>
        <dbReference type="EMBL" id="TKK69934.1"/>
    </source>
</evidence>
<dbReference type="Gene3D" id="3.30.450.20">
    <property type="entry name" value="PAS domain"/>
    <property type="match status" value="9"/>
</dbReference>
<dbReference type="PROSITE" id="PS50112">
    <property type="entry name" value="PAS"/>
    <property type="match status" value="9"/>
</dbReference>
<dbReference type="InterPro" id="IPR013655">
    <property type="entry name" value="PAS_fold_3"/>
</dbReference>
<dbReference type="Pfam" id="PF07730">
    <property type="entry name" value="HisKA_3"/>
    <property type="match status" value="1"/>
</dbReference>
<dbReference type="SUPFAM" id="SSF55874">
    <property type="entry name" value="ATPase domain of HSP90 chaperone/DNA topoisomerase II/histidine kinase"/>
    <property type="match status" value="1"/>
</dbReference>
<dbReference type="Pfam" id="PF13426">
    <property type="entry name" value="PAS_9"/>
    <property type="match status" value="3"/>
</dbReference>
<dbReference type="InterPro" id="IPR013656">
    <property type="entry name" value="PAS_4"/>
</dbReference>
<dbReference type="InterPro" id="IPR013767">
    <property type="entry name" value="PAS_fold"/>
</dbReference>
<feature type="domain" description="PAC" evidence="3">
    <location>
        <begin position="957"/>
        <end position="1016"/>
    </location>
</feature>
<feature type="domain" description="PAC" evidence="3">
    <location>
        <begin position="711"/>
        <end position="763"/>
    </location>
</feature>
<dbReference type="SUPFAM" id="SSF55785">
    <property type="entry name" value="PYP-like sensor domain (PAS domain)"/>
    <property type="match status" value="9"/>
</dbReference>
<evidence type="ECO:0000259" key="2">
    <source>
        <dbReference type="PROSITE" id="PS50112"/>
    </source>
</evidence>
<name>A0A4U3L6D3_9BACT</name>
<feature type="domain" description="PAS" evidence="2">
    <location>
        <begin position="888"/>
        <end position="962"/>
    </location>
</feature>
<feature type="domain" description="PAS" evidence="2">
    <location>
        <begin position="273"/>
        <end position="324"/>
    </location>
</feature>
<feature type="domain" description="PAS" evidence="2">
    <location>
        <begin position="14"/>
        <end position="61"/>
    </location>
</feature>
<dbReference type="CDD" id="cd16917">
    <property type="entry name" value="HATPase_UhpB-NarQ-NarX-like"/>
    <property type="match status" value="1"/>
</dbReference>
<reference evidence="4 5" key="1">
    <citation type="submission" date="2019-05" db="EMBL/GenBank/DDBJ databases">
        <title>Panacibacter sp. strain 17mud1-8 Genome sequencing and assembly.</title>
        <authorList>
            <person name="Chhetri G."/>
        </authorList>
    </citation>
    <scope>NUCLEOTIDE SEQUENCE [LARGE SCALE GENOMIC DNA]</scope>
    <source>
        <strain evidence="4 5">17mud1-8</strain>
    </source>
</reference>
<dbReference type="Pfam" id="PF00989">
    <property type="entry name" value="PAS"/>
    <property type="match status" value="2"/>
</dbReference>
<dbReference type="SMART" id="SM00387">
    <property type="entry name" value="HATPase_c"/>
    <property type="match status" value="1"/>
</dbReference>
<feature type="domain" description="PAS" evidence="2">
    <location>
        <begin position="1017"/>
        <end position="1066"/>
    </location>
</feature>
<dbReference type="NCBIfam" id="TIGR00229">
    <property type="entry name" value="sensory_box"/>
    <property type="match status" value="9"/>
</dbReference>
<dbReference type="SMART" id="SM00086">
    <property type="entry name" value="PAC"/>
    <property type="match status" value="7"/>
</dbReference>
<accession>A0A4U3L6D3</accession>
<dbReference type="CDD" id="cd00130">
    <property type="entry name" value="PAS"/>
    <property type="match status" value="8"/>
</dbReference>
<dbReference type="GO" id="GO:0006355">
    <property type="term" value="P:regulation of DNA-templated transcription"/>
    <property type="evidence" value="ECO:0007669"/>
    <property type="project" value="InterPro"/>
</dbReference>
<dbReference type="InterPro" id="IPR036890">
    <property type="entry name" value="HATPase_C_sf"/>
</dbReference>
<dbReference type="OrthoDB" id="5401121at2"/>
<proteinExistence type="predicted"/>
<feature type="domain" description="PAC" evidence="3">
    <location>
        <begin position="462"/>
        <end position="513"/>
    </location>
</feature>
<dbReference type="Gene3D" id="2.10.70.100">
    <property type="match status" value="1"/>
</dbReference>
<dbReference type="Gene3D" id="3.30.565.10">
    <property type="entry name" value="Histidine kinase-like ATPase, C-terminal domain"/>
    <property type="match status" value="1"/>
</dbReference>